<gene>
    <name evidence="2" type="ORF">Athai_17560</name>
</gene>
<dbReference type="AlphaFoldDB" id="A0A7R7HWM3"/>
<dbReference type="KEGG" id="atl:Athai_17560"/>
<protein>
    <recommendedName>
        <fullName evidence="1">DUF6924 domain-containing protein</fullName>
    </recommendedName>
</protein>
<dbReference type="EMBL" id="AP023355">
    <property type="protein sequence ID" value="BCJ34253.1"/>
    <property type="molecule type" value="Genomic_DNA"/>
</dbReference>
<organism evidence="2 3">
    <name type="scientific">Actinocatenispora thailandica</name>
    <dbReference type="NCBI Taxonomy" id="227318"/>
    <lineage>
        <taxon>Bacteria</taxon>
        <taxon>Bacillati</taxon>
        <taxon>Actinomycetota</taxon>
        <taxon>Actinomycetes</taxon>
        <taxon>Micromonosporales</taxon>
        <taxon>Micromonosporaceae</taxon>
        <taxon>Actinocatenispora</taxon>
    </lineage>
</organism>
<dbReference type="Pfam" id="PF21962">
    <property type="entry name" value="DUF6924"/>
    <property type="match status" value="1"/>
</dbReference>
<evidence type="ECO:0000313" key="2">
    <source>
        <dbReference type="EMBL" id="BCJ34253.1"/>
    </source>
</evidence>
<name>A0A7R7HWM3_9ACTN</name>
<dbReference type="RefSeq" id="WP_203961004.1">
    <property type="nucleotide sequence ID" value="NZ_AP023355.1"/>
</dbReference>
<evidence type="ECO:0000313" key="3">
    <source>
        <dbReference type="Proteomes" id="UP000611640"/>
    </source>
</evidence>
<proteinExistence type="predicted"/>
<keyword evidence="3" id="KW-1185">Reference proteome</keyword>
<sequence>MPQPLPATEVALLVRTGFADDTGWTSILTDVFEPEEDSGLGMQAGVHPLNDPQYAGCTLAEVLALVPPEYPHTFLFVVDDVALREFRHPLLVVDLHPAERGRSFRCVPEAVRTIEANLFTDNLSFDELVAGADADGIYRNH</sequence>
<dbReference type="Proteomes" id="UP000611640">
    <property type="component" value="Chromosome"/>
</dbReference>
<dbReference type="InterPro" id="IPR053832">
    <property type="entry name" value="DUF6924"/>
</dbReference>
<reference evidence="2 3" key="1">
    <citation type="submission" date="2020-08" db="EMBL/GenBank/DDBJ databases">
        <title>Whole genome shotgun sequence of Actinocatenispora thailandica NBRC 105041.</title>
        <authorList>
            <person name="Komaki H."/>
            <person name="Tamura T."/>
        </authorList>
    </citation>
    <scope>NUCLEOTIDE SEQUENCE [LARGE SCALE GENOMIC DNA]</scope>
    <source>
        <strain evidence="2 3">NBRC 105041</strain>
    </source>
</reference>
<evidence type="ECO:0000259" key="1">
    <source>
        <dbReference type="Pfam" id="PF21962"/>
    </source>
</evidence>
<feature type="domain" description="DUF6924" evidence="1">
    <location>
        <begin position="11"/>
        <end position="140"/>
    </location>
</feature>
<accession>A0A7R7HWM3</accession>